<feature type="transmembrane region" description="Helical" evidence="1">
    <location>
        <begin position="70"/>
        <end position="89"/>
    </location>
</feature>
<feature type="transmembrane region" description="Helical" evidence="1">
    <location>
        <begin position="132"/>
        <end position="151"/>
    </location>
</feature>
<organism evidence="2 3">
    <name type="scientific">Streptomyces fildesensis</name>
    <dbReference type="NCBI Taxonomy" id="375757"/>
    <lineage>
        <taxon>Bacteria</taxon>
        <taxon>Bacillati</taxon>
        <taxon>Actinomycetota</taxon>
        <taxon>Actinomycetes</taxon>
        <taxon>Kitasatosporales</taxon>
        <taxon>Streptomycetaceae</taxon>
        <taxon>Streptomyces</taxon>
    </lineage>
</organism>
<dbReference type="InterPro" id="IPR010699">
    <property type="entry name" value="DUF1275"/>
</dbReference>
<sequence length="242" mass="24820">MSTVLRDAWKTLVPDLDSRHGPLPPLLLALTVVTGLVDAFSYLVLGHVFVANMTGNVVFMAFSLAGAEGFSLMASLVSLASFVVGAVVGGRSANRFPHHRARLLLAATALEGVLVLAAYLSSELTADPPSTAARYLLIVLLGLAMGGQNAAARRLGVPDLTTTVLTQTITGIAADGRLAGGTASKTGTRALSAIAMFLGALAGGLLIHNSDPALPLLIAGLTLAAMVAVVAFQVRSTRPWIA</sequence>
<feature type="transmembrane region" description="Helical" evidence="1">
    <location>
        <begin position="190"/>
        <end position="207"/>
    </location>
</feature>
<keyword evidence="1" id="KW-0472">Membrane</keyword>
<dbReference type="Proteomes" id="UP001614394">
    <property type="component" value="Unassembled WGS sequence"/>
</dbReference>
<name>A0ABW8C195_9ACTN</name>
<accession>A0ABW8C195</accession>
<comment type="caution">
    <text evidence="2">The sequence shown here is derived from an EMBL/GenBank/DDBJ whole genome shotgun (WGS) entry which is preliminary data.</text>
</comment>
<dbReference type="InterPro" id="IPR036259">
    <property type="entry name" value="MFS_trans_sf"/>
</dbReference>
<protein>
    <submittedName>
        <fullName evidence="2">YoaK family protein</fullName>
    </submittedName>
</protein>
<keyword evidence="1" id="KW-0812">Transmembrane</keyword>
<dbReference type="EMBL" id="JBITYG010000002">
    <property type="protein sequence ID" value="MFI9100192.1"/>
    <property type="molecule type" value="Genomic_DNA"/>
</dbReference>
<feature type="transmembrane region" description="Helical" evidence="1">
    <location>
        <begin position="213"/>
        <end position="232"/>
    </location>
</feature>
<dbReference type="PANTHER" id="PTHR37488:SF2">
    <property type="entry name" value="DUF1275 DOMAIN-CONTAINING PROTEIN"/>
    <property type="match status" value="1"/>
</dbReference>
<evidence type="ECO:0000313" key="3">
    <source>
        <dbReference type="Proteomes" id="UP001614394"/>
    </source>
</evidence>
<dbReference type="PANTHER" id="PTHR37488">
    <property type="entry name" value="DUF1275 DOMAIN-CONTAINING PROTEIN"/>
    <property type="match status" value="1"/>
</dbReference>
<dbReference type="Pfam" id="PF06912">
    <property type="entry name" value="DUF1275"/>
    <property type="match status" value="1"/>
</dbReference>
<keyword evidence="3" id="KW-1185">Reference proteome</keyword>
<reference evidence="2 3" key="1">
    <citation type="submission" date="2024-10" db="EMBL/GenBank/DDBJ databases">
        <title>The Natural Products Discovery Center: Release of the First 8490 Sequenced Strains for Exploring Actinobacteria Biosynthetic Diversity.</title>
        <authorList>
            <person name="Kalkreuter E."/>
            <person name="Kautsar S.A."/>
            <person name="Yang D."/>
            <person name="Bader C.D."/>
            <person name="Teijaro C.N."/>
            <person name="Fluegel L."/>
            <person name="Davis C.M."/>
            <person name="Simpson J.R."/>
            <person name="Lauterbach L."/>
            <person name="Steele A.D."/>
            <person name="Gui C."/>
            <person name="Meng S."/>
            <person name="Li G."/>
            <person name="Viehrig K."/>
            <person name="Ye F."/>
            <person name="Su P."/>
            <person name="Kiefer A.F."/>
            <person name="Nichols A."/>
            <person name="Cepeda A.J."/>
            <person name="Yan W."/>
            <person name="Fan B."/>
            <person name="Jiang Y."/>
            <person name="Adhikari A."/>
            <person name="Zheng C.-J."/>
            <person name="Schuster L."/>
            <person name="Cowan T.M."/>
            <person name="Smanski M.J."/>
            <person name="Chevrette M.G."/>
            <person name="De Carvalho L.P.S."/>
            <person name="Shen B."/>
        </authorList>
    </citation>
    <scope>NUCLEOTIDE SEQUENCE [LARGE SCALE GENOMIC DNA]</scope>
    <source>
        <strain evidence="2 3">NPDC053399</strain>
    </source>
</reference>
<gene>
    <name evidence="2" type="ORF">ACIGXA_06685</name>
</gene>
<evidence type="ECO:0000313" key="2">
    <source>
        <dbReference type="EMBL" id="MFI9100192.1"/>
    </source>
</evidence>
<evidence type="ECO:0000256" key="1">
    <source>
        <dbReference type="SAM" id="Phobius"/>
    </source>
</evidence>
<keyword evidence="1" id="KW-1133">Transmembrane helix</keyword>
<proteinExistence type="predicted"/>
<feature type="transmembrane region" description="Helical" evidence="1">
    <location>
        <begin position="26"/>
        <end position="50"/>
    </location>
</feature>
<feature type="transmembrane region" description="Helical" evidence="1">
    <location>
        <begin position="101"/>
        <end position="120"/>
    </location>
</feature>
<dbReference type="SUPFAM" id="SSF103473">
    <property type="entry name" value="MFS general substrate transporter"/>
    <property type="match status" value="1"/>
</dbReference>
<dbReference type="RefSeq" id="WP_399645143.1">
    <property type="nucleotide sequence ID" value="NZ_JBITYG010000002.1"/>
</dbReference>